<comment type="cofactor">
    <cofactor evidence="1 15">
        <name>Mg(2+)</name>
        <dbReference type="ChEBI" id="CHEBI:18420"/>
    </cofactor>
</comment>
<comment type="pathway">
    <text evidence="3 15">Purine metabolism; IMP biosynthesis via salvage pathway; IMP from hypoxanthine: step 1/1.</text>
</comment>
<evidence type="ECO:0000256" key="13">
    <source>
        <dbReference type="ARBA" id="ARBA00048811"/>
    </source>
</evidence>
<dbReference type="UniPathway" id="UPA00591">
    <property type="reaction ID" value="UER00648"/>
</dbReference>
<sequence>MKRAFNDQSEIVPENYHILIAESTIESRLRELGQQISNDFRGKKPILIGILNGSFIFLADLIRNLDIDVEVDFLRISSYGDGRESSGHIKILKPLSADINGRHVIVVEDIVDSGLSVQFLEKMLSAFNPVQLKFVTLLNKPSKNIVDVNIDYVGFEIEDKFVVGYGLDDAQLKRNLRSIYFIE</sequence>
<evidence type="ECO:0000256" key="6">
    <source>
        <dbReference type="ARBA" id="ARBA00022490"/>
    </source>
</evidence>
<evidence type="ECO:0000256" key="1">
    <source>
        <dbReference type="ARBA" id="ARBA00001946"/>
    </source>
</evidence>
<dbReference type="InterPro" id="IPR029057">
    <property type="entry name" value="PRTase-like"/>
</dbReference>
<comment type="caution">
    <text evidence="17">The sequence shown here is derived from an EMBL/GenBank/DDBJ whole genome shotgun (WGS) entry which is preliminary data.</text>
</comment>
<dbReference type="GO" id="GO:0006166">
    <property type="term" value="P:purine ribonucleoside salvage"/>
    <property type="evidence" value="ECO:0007669"/>
    <property type="project" value="UniProtKB-KW"/>
</dbReference>
<dbReference type="PANTHER" id="PTHR43340">
    <property type="entry name" value="HYPOXANTHINE-GUANINE PHOSPHORIBOSYLTRANSFERASE"/>
    <property type="match status" value="1"/>
</dbReference>
<dbReference type="NCBIfam" id="TIGR01203">
    <property type="entry name" value="HGPRTase"/>
    <property type="match status" value="1"/>
</dbReference>
<dbReference type="GO" id="GO:0052657">
    <property type="term" value="F:guanine phosphoribosyltransferase activity"/>
    <property type="evidence" value="ECO:0007669"/>
    <property type="project" value="UniProtKB-ARBA"/>
</dbReference>
<evidence type="ECO:0000256" key="9">
    <source>
        <dbReference type="ARBA" id="ARBA00022723"/>
    </source>
</evidence>
<dbReference type="GO" id="GO:0032264">
    <property type="term" value="P:IMP salvage"/>
    <property type="evidence" value="ECO:0007669"/>
    <property type="project" value="UniProtKB-UniPathway"/>
</dbReference>
<evidence type="ECO:0000256" key="3">
    <source>
        <dbReference type="ARBA" id="ARBA00004669"/>
    </source>
</evidence>
<keyword evidence="10 15" id="KW-0660">Purine salvage</keyword>
<accession>A0A7V5LHT8</accession>
<dbReference type="GO" id="GO:0000287">
    <property type="term" value="F:magnesium ion binding"/>
    <property type="evidence" value="ECO:0007669"/>
    <property type="project" value="TreeGrafter"/>
</dbReference>
<dbReference type="GO" id="GO:0005829">
    <property type="term" value="C:cytosol"/>
    <property type="evidence" value="ECO:0007669"/>
    <property type="project" value="TreeGrafter"/>
</dbReference>
<evidence type="ECO:0000256" key="7">
    <source>
        <dbReference type="ARBA" id="ARBA00022676"/>
    </source>
</evidence>
<reference evidence="17" key="1">
    <citation type="journal article" date="2020" name="mSystems">
        <title>Genome- and Community-Level Interaction Insights into Carbon Utilization and Element Cycling Functions of Hydrothermarchaeota in Hydrothermal Sediment.</title>
        <authorList>
            <person name="Zhou Z."/>
            <person name="Liu Y."/>
            <person name="Xu W."/>
            <person name="Pan J."/>
            <person name="Luo Z.H."/>
            <person name="Li M."/>
        </authorList>
    </citation>
    <scope>NUCLEOTIDE SEQUENCE [LARGE SCALE GENOMIC DNA]</scope>
    <source>
        <strain evidence="17">HyVt-76</strain>
    </source>
</reference>
<dbReference type="GO" id="GO:0004422">
    <property type="term" value="F:hypoxanthine phosphoribosyltransferase activity"/>
    <property type="evidence" value="ECO:0007669"/>
    <property type="project" value="InterPro"/>
</dbReference>
<dbReference type="InterPro" id="IPR050408">
    <property type="entry name" value="HGPRT"/>
</dbReference>
<dbReference type="Pfam" id="PF00156">
    <property type="entry name" value="Pribosyltran"/>
    <property type="match status" value="1"/>
</dbReference>
<dbReference type="AlphaFoldDB" id="A0A7V5LHT8"/>
<name>A0A7V5LHT8_CALAY</name>
<dbReference type="GO" id="GO:0000166">
    <property type="term" value="F:nucleotide binding"/>
    <property type="evidence" value="ECO:0007669"/>
    <property type="project" value="UniProtKB-KW"/>
</dbReference>
<comment type="catalytic activity">
    <reaction evidence="13">
        <text>GMP + diphosphate = guanine + 5-phospho-alpha-D-ribose 1-diphosphate</text>
        <dbReference type="Rhea" id="RHEA:25424"/>
        <dbReference type="ChEBI" id="CHEBI:16235"/>
        <dbReference type="ChEBI" id="CHEBI:33019"/>
        <dbReference type="ChEBI" id="CHEBI:58017"/>
        <dbReference type="ChEBI" id="CHEBI:58115"/>
        <dbReference type="EC" id="2.4.2.8"/>
    </reaction>
    <physiologicalReaction direction="right-to-left" evidence="13">
        <dbReference type="Rhea" id="RHEA:25426"/>
    </physiologicalReaction>
</comment>
<evidence type="ECO:0000256" key="12">
    <source>
        <dbReference type="ARBA" id="ARBA00022842"/>
    </source>
</evidence>
<evidence type="ECO:0000256" key="5">
    <source>
        <dbReference type="ARBA" id="ARBA00011895"/>
    </source>
</evidence>
<dbReference type="CDD" id="cd06223">
    <property type="entry name" value="PRTases_typeI"/>
    <property type="match status" value="1"/>
</dbReference>
<evidence type="ECO:0000256" key="2">
    <source>
        <dbReference type="ARBA" id="ARBA00004496"/>
    </source>
</evidence>
<dbReference type="GO" id="GO:0046100">
    <property type="term" value="P:hypoxanthine metabolic process"/>
    <property type="evidence" value="ECO:0007669"/>
    <property type="project" value="TreeGrafter"/>
</dbReference>
<keyword evidence="12 15" id="KW-0460">Magnesium</keyword>
<evidence type="ECO:0000256" key="10">
    <source>
        <dbReference type="ARBA" id="ARBA00022726"/>
    </source>
</evidence>
<evidence type="ECO:0000256" key="11">
    <source>
        <dbReference type="ARBA" id="ARBA00022741"/>
    </source>
</evidence>
<comment type="subcellular location">
    <subcellularLocation>
        <location evidence="2 15">Cytoplasm</location>
    </subcellularLocation>
</comment>
<keyword evidence="8 15" id="KW-0808">Transferase</keyword>
<keyword evidence="11 15" id="KW-0547">Nucleotide-binding</keyword>
<feature type="domain" description="Phosphoribosyltransferase" evidence="16">
    <location>
        <begin position="25"/>
        <end position="169"/>
    </location>
</feature>
<comment type="similarity">
    <text evidence="4 15">Belongs to the purine/pyrimidine phosphoribosyltransferase family.</text>
</comment>
<comment type="catalytic activity">
    <reaction evidence="14">
        <text>IMP + diphosphate = hypoxanthine + 5-phospho-alpha-D-ribose 1-diphosphate</text>
        <dbReference type="Rhea" id="RHEA:17973"/>
        <dbReference type="ChEBI" id="CHEBI:17368"/>
        <dbReference type="ChEBI" id="CHEBI:33019"/>
        <dbReference type="ChEBI" id="CHEBI:58017"/>
        <dbReference type="ChEBI" id="CHEBI:58053"/>
        <dbReference type="EC" id="2.4.2.8"/>
    </reaction>
    <physiologicalReaction direction="right-to-left" evidence="14">
        <dbReference type="Rhea" id="RHEA:17975"/>
    </physiologicalReaction>
</comment>
<evidence type="ECO:0000313" key="17">
    <source>
        <dbReference type="EMBL" id="HHE54293.1"/>
    </source>
</evidence>
<dbReference type="InterPro" id="IPR005904">
    <property type="entry name" value="Hxn_phspho_trans"/>
</dbReference>
<gene>
    <name evidence="17" type="primary">hpt</name>
    <name evidence="17" type="ORF">ENL21_00820</name>
</gene>
<dbReference type="PANTHER" id="PTHR43340:SF1">
    <property type="entry name" value="HYPOXANTHINE PHOSPHORIBOSYLTRANSFERASE"/>
    <property type="match status" value="1"/>
</dbReference>
<dbReference type="EC" id="2.4.2.8" evidence="5 15"/>
<evidence type="ECO:0000256" key="15">
    <source>
        <dbReference type="RuleBase" id="RU364099"/>
    </source>
</evidence>
<dbReference type="Gene3D" id="3.40.50.2020">
    <property type="match status" value="1"/>
</dbReference>
<protein>
    <recommendedName>
        <fullName evidence="5 15">Hypoxanthine phosphoribosyltransferase</fullName>
        <ecNumber evidence="5 15">2.4.2.8</ecNumber>
    </recommendedName>
</protein>
<dbReference type="GO" id="GO:0006178">
    <property type="term" value="P:guanine salvage"/>
    <property type="evidence" value="ECO:0007669"/>
    <property type="project" value="TreeGrafter"/>
</dbReference>
<evidence type="ECO:0000256" key="14">
    <source>
        <dbReference type="ARBA" id="ARBA00049402"/>
    </source>
</evidence>
<evidence type="ECO:0000256" key="8">
    <source>
        <dbReference type="ARBA" id="ARBA00022679"/>
    </source>
</evidence>
<evidence type="ECO:0000259" key="16">
    <source>
        <dbReference type="Pfam" id="PF00156"/>
    </source>
</evidence>
<evidence type="ECO:0000256" key="4">
    <source>
        <dbReference type="ARBA" id="ARBA00008391"/>
    </source>
</evidence>
<dbReference type="FunFam" id="3.40.50.2020:FF:000006">
    <property type="entry name" value="Hypoxanthine phosphoribosyltransferase"/>
    <property type="match status" value="1"/>
</dbReference>
<proteinExistence type="inferred from homology"/>
<dbReference type="InterPro" id="IPR000836">
    <property type="entry name" value="PRTase_dom"/>
</dbReference>
<keyword evidence="7 15" id="KW-0328">Glycosyltransferase</keyword>
<dbReference type="Proteomes" id="UP000886111">
    <property type="component" value="Unassembled WGS sequence"/>
</dbReference>
<organism evidence="17">
    <name type="scientific">Caldithrix abyssi</name>
    <dbReference type="NCBI Taxonomy" id="187145"/>
    <lineage>
        <taxon>Bacteria</taxon>
        <taxon>Pseudomonadati</taxon>
        <taxon>Calditrichota</taxon>
        <taxon>Calditrichia</taxon>
        <taxon>Calditrichales</taxon>
        <taxon>Calditrichaceae</taxon>
        <taxon>Caldithrix</taxon>
    </lineage>
</organism>
<keyword evidence="6 15" id="KW-0963">Cytoplasm</keyword>
<keyword evidence="9 15" id="KW-0479">Metal-binding</keyword>
<dbReference type="GO" id="GO:0032263">
    <property type="term" value="P:GMP salvage"/>
    <property type="evidence" value="ECO:0007669"/>
    <property type="project" value="TreeGrafter"/>
</dbReference>
<dbReference type="EMBL" id="DRTD01000059">
    <property type="protein sequence ID" value="HHE54293.1"/>
    <property type="molecule type" value="Genomic_DNA"/>
</dbReference>
<dbReference type="SUPFAM" id="SSF53271">
    <property type="entry name" value="PRTase-like"/>
    <property type="match status" value="1"/>
</dbReference>